<organism evidence="4 5">
    <name type="scientific">Panagrolaimus superbus</name>
    <dbReference type="NCBI Taxonomy" id="310955"/>
    <lineage>
        <taxon>Eukaryota</taxon>
        <taxon>Metazoa</taxon>
        <taxon>Ecdysozoa</taxon>
        <taxon>Nematoda</taxon>
        <taxon>Chromadorea</taxon>
        <taxon>Rhabditida</taxon>
        <taxon>Tylenchina</taxon>
        <taxon>Panagrolaimomorpha</taxon>
        <taxon>Panagrolaimoidea</taxon>
        <taxon>Panagrolaimidae</taxon>
        <taxon>Panagrolaimus</taxon>
    </lineage>
</organism>
<proteinExistence type="inferred from homology"/>
<keyword evidence="4" id="KW-1185">Reference proteome</keyword>
<evidence type="ECO:0000259" key="3">
    <source>
        <dbReference type="PROSITE" id="PS50240"/>
    </source>
</evidence>
<dbReference type="PROSITE" id="PS50240">
    <property type="entry name" value="TRYPSIN_DOM"/>
    <property type="match status" value="1"/>
</dbReference>
<name>A0A914Z0B9_9BILA</name>
<evidence type="ECO:0000256" key="2">
    <source>
        <dbReference type="ARBA" id="ARBA00024195"/>
    </source>
</evidence>
<dbReference type="PROSITE" id="PS00135">
    <property type="entry name" value="TRYPSIN_SER"/>
    <property type="match status" value="1"/>
</dbReference>
<dbReference type="InterPro" id="IPR033116">
    <property type="entry name" value="TRYPSIN_SER"/>
</dbReference>
<feature type="domain" description="Peptidase S1" evidence="3">
    <location>
        <begin position="1"/>
        <end position="82"/>
    </location>
</feature>
<dbReference type="Gene3D" id="2.40.10.10">
    <property type="entry name" value="Trypsin-like serine proteases"/>
    <property type="match status" value="1"/>
</dbReference>
<evidence type="ECO:0000313" key="4">
    <source>
        <dbReference type="Proteomes" id="UP000887577"/>
    </source>
</evidence>
<dbReference type="Pfam" id="PF00089">
    <property type="entry name" value="Trypsin"/>
    <property type="match status" value="1"/>
</dbReference>
<dbReference type="WBParaSite" id="PSU_v2.g6179.t1">
    <property type="protein sequence ID" value="PSU_v2.g6179.t1"/>
    <property type="gene ID" value="PSU_v2.g6179"/>
</dbReference>
<reference evidence="5" key="1">
    <citation type="submission" date="2022-11" db="UniProtKB">
        <authorList>
            <consortium name="WormBaseParasite"/>
        </authorList>
    </citation>
    <scope>IDENTIFICATION</scope>
</reference>
<evidence type="ECO:0000313" key="5">
    <source>
        <dbReference type="WBParaSite" id="PSU_v2.g6179.t1"/>
    </source>
</evidence>
<dbReference type="AlphaFoldDB" id="A0A914Z0B9"/>
<dbReference type="InterPro" id="IPR043504">
    <property type="entry name" value="Peptidase_S1_PA_chymotrypsin"/>
</dbReference>
<comment type="similarity">
    <text evidence="2">Belongs to the peptidase S1 family. CLIP subfamily.</text>
</comment>
<dbReference type="GO" id="GO:0006508">
    <property type="term" value="P:proteolysis"/>
    <property type="evidence" value="ECO:0007669"/>
    <property type="project" value="InterPro"/>
</dbReference>
<dbReference type="InterPro" id="IPR009003">
    <property type="entry name" value="Peptidase_S1_PA"/>
</dbReference>
<accession>A0A914Z0B9</accession>
<keyword evidence="1" id="KW-1015">Disulfide bond</keyword>
<dbReference type="PANTHER" id="PTHR24256">
    <property type="entry name" value="TRYPTASE-RELATED"/>
    <property type="match status" value="1"/>
</dbReference>
<sequence length="88" mass="9615">MDYCEDEKESDTVICAGGVNHGSTPGDSGGPLLVIRQHRWIQYGVSSIANEKPIPGDILSYSNQGIYTKVSSYCDWIEKTTSGEVKCQ</sequence>
<dbReference type="GO" id="GO:0004252">
    <property type="term" value="F:serine-type endopeptidase activity"/>
    <property type="evidence" value="ECO:0007669"/>
    <property type="project" value="InterPro"/>
</dbReference>
<dbReference type="InterPro" id="IPR051487">
    <property type="entry name" value="Ser/Thr_Proteases_Immune/Dev"/>
</dbReference>
<protein>
    <submittedName>
        <fullName evidence="5">Peptidase S1 domain-containing protein</fullName>
    </submittedName>
</protein>
<dbReference type="InterPro" id="IPR001254">
    <property type="entry name" value="Trypsin_dom"/>
</dbReference>
<dbReference type="Proteomes" id="UP000887577">
    <property type="component" value="Unplaced"/>
</dbReference>
<evidence type="ECO:0000256" key="1">
    <source>
        <dbReference type="ARBA" id="ARBA00023157"/>
    </source>
</evidence>
<dbReference type="SUPFAM" id="SSF50494">
    <property type="entry name" value="Trypsin-like serine proteases"/>
    <property type="match status" value="1"/>
</dbReference>